<keyword evidence="1" id="KW-1133">Transmembrane helix</keyword>
<keyword evidence="2" id="KW-0732">Signal</keyword>
<evidence type="ECO:0000256" key="2">
    <source>
        <dbReference type="SAM" id="SignalP"/>
    </source>
</evidence>
<keyword evidence="1" id="KW-0472">Membrane</keyword>
<name>A0A0C2NCF0_THEKT</name>
<evidence type="ECO:0000313" key="4">
    <source>
        <dbReference type="Proteomes" id="UP000031668"/>
    </source>
</evidence>
<keyword evidence="1" id="KW-0812">Transmembrane</keyword>
<comment type="caution">
    <text evidence="3">The sequence shown here is derived from an EMBL/GenBank/DDBJ whole genome shotgun (WGS) entry which is preliminary data.</text>
</comment>
<dbReference type="EMBL" id="JWZT01001684">
    <property type="protein sequence ID" value="KII71637.1"/>
    <property type="molecule type" value="Genomic_DNA"/>
</dbReference>
<gene>
    <name evidence="3" type="ORF">RF11_13493</name>
</gene>
<feature type="transmembrane region" description="Helical" evidence="1">
    <location>
        <begin position="188"/>
        <end position="207"/>
    </location>
</feature>
<reference evidence="3 4" key="1">
    <citation type="journal article" date="2014" name="Genome Biol. Evol.">
        <title>The genome of the myxosporean Thelohanellus kitauei shows adaptations to nutrient acquisition within its fish host.</title>
        <authorList>
            <person name="Yang Y."/>
            <person name="Xiong J."/>
            <person name="Zhou Z."/>
            <person name="Huo F."/>
            <person name="Miao W."/>
            <person name="Ran C."/>
            <person name="Liu Y."/>
            <person name="Zhang J."/>
            <person name="Feng J."/>
            <person name="Wang M."/>
            <person name="Wang M."/>
            <person name="Wang L."/>
            <person name="Yao B."/>
        </authorList>
    </citation>
    <scope>NUCLEOTIDE SEQUENCE [LARGE SCALE GENOMIC DNA]</scope>
    <source>
        <strain evidence="3">Wuqing</strain>
    </source>
</reference>
<evidence type="ECO:0000313" key="3">
    <source>
        <dbReference type="EMBL" id="KII71637.1"/>
    </source>
</evidence>
<keyword evidence="4" id="KW-1185">Reference proteome</keyword>
<sequence length="227" mass="26943">MMFFTQLITQFVLFHLSTSTMGISLPGQDPICDLELTFIMRLEIMGQKFKIPVTDQTLQLDQRQKEWFEYKFSWNKQLSFLVAVFYSFNFRGDIKIDEVNFYVYDYPQNVQLGVFYLKSFDLQKSSKAIIYKKTTMIFSPNFETWGSLYIDNFNAVCTFFKLFKFSEPETETESQGNIFLEYGFDSRVMSYALVGSFITILVVVWFVKNLNRMFIPETIYRFYASHI</sequence>
<proteinExistence type="predicted"/>
<evidence type="ECO:0000256" key="1">
    <source>
        <dbReference type="SAM" id="Phobius"/>
    </source>
</evidence>
<organism evidence="3 4">
    <name type="scientific">Thelohanellus kitauei</name>
    <name type="common">Myxosporean</name>
    <dbReference type="NCBI Taxonomy" id="669202"/>
    <lineage>
        <taxon>Eukaryota</taxon>
        <taxon>Metazoa</taxon>
        <taxon>Cnidaria</taxon>
        <taxon>Myxozoa</taxon>
        <taxon>Myxosporea</taxon>
        <taxon>Bivalvulida</taxon>
        <taxon>Platysporina</taxon>
        <taxon>Myxobolidae</taxon>
        <taxon>Thelohanellus</taxon>
    </lineage>
</organism>
<dbReference type="AlphaFoldDB" id="A0A0C2NCF0"/>
<accession>A0A0C2NCF0</accession>
<protein>
    <submittedName>
        <fullName evidence="3">Uncharacterized protein</fullName>
    </submittedName>
</protein>
<dbReference type="Proteomes" id="UP000031668">
    <property type="component" value="Unassembled WGS sequence"/>
</dbReference>
<feature type="signal peptide" evidence="2">
    <location>
        <begin position="1"/>
        <end position="22"/>
    </location>
</feature>
<feature type="chain" id="PRO_5002164959" evidence="2">
    <location>
        <begin position="23"/>
        <end position="227"/>
    </location>
</feature>